<keyword evidence="8" id="KW-0808">Transferase</keyword>
<evidence type="ECO:0000313" key="8">
    <source>
        <dbReference type="EMBL" id="KJY50410.1"/>
    </source>
</evidence>
<dbReference type="GO" id="GO:0005524">
    <property type="term" value="F:ATP binding"/>
    <property type="evidence" value="ECO:0007669"/>
    <property type="project" value="UniProtKB-UniRule"/>
</dbReference>
<dbReference type="Proteomes" id="UP000033567">
    <property type="component" value="Unassembled WGS sequence"/>
</dbReference>
<dbReference type="Gene3D" id="3.30.1490.20">
    <property type="entry name" value="ATP-grasp fold, A domain"/>
    <property type="match status" value="1"/>
</dbReference>
<evidence type="ECO:0000256" key="4">
    <source>
        <dbReference type="ARBA" id="ARBA00022840"/>
    </source>
</evidence>
<keyword evidence="9" id="KW-1185">Reference proteome</keyword>
<evidence type="ECO:0000259" key="7">
    <source>
        <dbReference type="PROSITE" id="PS50975"/>
    </source>
</evidence>
<protein>
    <submittedName>
        <fullName evidence="8">Phosphoribosylglycinamide formyltransferase 2</fullName>
    </submittedName>
</protein>
<keyword evidence="2 6" id="KW-0547">Nucleotide-binding</keyword>
<dbReference type="NCBIfam" id="NF006766">
    <property type="entry name" value="PRK09288.1"/>
    <property type="match status" value="1"/>
</dbReference>
<dbReference type="InterPro" id="IPR016185">
    <property type="entry name" value="PreATP-grasp_dom_sf"/>
</dbReference>
<dbReference type="Gene3D" id="3.40.50.20">
    <property type="match status" value="1"/>
</dbReference>
<accession>A0A0F4KVK1</accession>
<dbReference type="InterPro" id="IPR048740">
    <property type="entry name" value="PurT_C"/>
</dbReference>
<dbReference type="SUPFAM" id="SSF56059">
    <property type="entry name" value="Glutathione synthetase ATP-binding domain-like"/>
    <property type="match status" value="1"/>
</dbReference>
<dbReference type="Gene3D" id="3.30.470.20">
    <property type="entry name" value="ATP-grasp fold, B domain"/>
    <property type="match status" value="1"/>
</dbReference>
<dbReference type="InterPro" id="IPR003135">
    <property type="entry name" value="ATP-grasp_carboxylate-amine"/>
</dbReference>
<comment type="caution">
    <text evidence="8">The sequence shown here is derived from an EMBL/GenBank/DDBJ whole genome shotgun (WGS) entry which is preliminary data.</text>
</comment>
<dbReference type="RefSeq" id="WP_052690768.1">
    <property type="nucleotide sequence ID" value="NZ_KQ033885.1"/>
</dbReference>
<evidence type="ECO:0000256" key="5">
    <source>
        <dbReference type="ARBA" id="ARBA00025704"/>
    </source>
</evidence>
<evidence type="ECO:0000256" key="2">
    <source>
        <dbReference type="ARBA" id="ARBA00022741"/>
    </source>
</evidence>
<dbReference type="InterPro" id="IPR013815">
    <property type="entry name" value="ATP_grasp_subdomain_1"/>
</dbReference>
<keyword evidence="4 6" id="KW-0067">ATP-binding</keyword>
<dbReference type="SUPFAM" id="SSF51246">
    <property type="entry name" value="Rudiment single hybrid motif"/>
    <property type="match status" value="1"/>
</dbReference>
<dbReference type="PROSITE" id="PS50975">
    <property type="entry name" value="ATP_GRASP"/>
    <property type="match status" value="1"/>
</dbReference>
<dbReference type="SUPFAM" id="SSF52440">
    <property type="entry name" value="PreATP-grasp domain"/>
    <property type="match status" value="1"/>
</dbReference>
<dbReference type="AlphaFoldDB" id="A0A0F4KVK1"/>
<dbReference type="InterPro" id="IPR011054">
    <property type="entry name" value="Rudment_hybrid_motif"/>
</dbReference>
<keyword evidence="1" id="KW-0436">Ligase</keyword>
<evidence type="ECO:0000256" key="1">
    <source>
        <dbReference type="ARBA" id="ARBA00022598"/>
    </source>
</evidence>
<dbReference type="InterPro" id="IPR011761">
    <property type="entry name" value="ATP-grasp"/>
</dbReference>
<dbReference type="PANTHER" id="PTHR43055:SF1">
    <property type="entry name" value="FORMATE-DEPENDENT PHOSPHORIBOSYLGLYCINAMIDE FORMYLTRANSFERASE"/>
    <property type="match status" value="1"/>
</dbReference>
<dbReference type="GO" id="GO:0005829">
    <property type="term" value="C:cytosol"/>
    <property type="evidence" value="ECO:0007669"/>
    <property type="project" value="TreeGrafter"/>
</dbReference>
<dbReference type="GO" id="GO:0006164">
    <property type="term" value="P:purine nucleotide biosynthetic process"/>
    <property type="evidence" value="ECO:0007669"/>
    <property type="project" value="UniProtKB-KW"/>
</dbReference>
<evidence type="ECO:0000256" key="3">
    <source>
        <dbReference type="ARBA" id="ARBA00022755"/>
    </source>
</evidence>
<evidence type="ECO:0000313" key="9">
    <source>
        <dbReference type="Proteomes" id="UP000033567"/>
    </source>
</evidence>
<dbReference type="GO" id="GO:0046872">
    <property type="term" value="F:metal ion binding"/>
    <property type="evidence" value="ECO:0007669"/>
    <property type="project" value="InterPro"/>
</dbReference>
<name>A0A0F4KVK1_9BIFI</name>
<keyword evidence="3" id="KW-0658">Purine biosynthesis</keyword>
<reference evidence="8 9" key="1">
    <citation type="submission" date="2014-12" db="EMBL/GenBank/DDBJ databases">
        <title>Comparative genomics of the lactic acid bacteria isolated from the honey bee gut.</title>
        <authorList>
            <person name="Ellegaard K.M."/>
            <person name="Tamarit D."/>
            <person name="Javelind E."/>
            <person name="Olofsson T."/>
            <person name="Andersson S.G."/>
            <person name="Vasquez A."/>
        </authorList>
    </citation>
    <scope>NUCLEOTIDE SEQUENCE [LARGE SCALE GENOMIC DNA]</scope>
    <source>
        <strain evidence="8 9">Bin7</strain>
    </source>
</reference>
<sequence>MGMSASGQQRIINTINPGERPFGSPLGPRPTRVLLLGAGELGREIAISLMRLGAWVGAADSYPGAPATQVAHAGYQVKMSDPQALEDLIDKVHPDLIVPEVEAIATDRLVGAAARGIQVVPAAPLAAMCMDRRALRVFAHEQVGLPTTPYRFADSPEELASAADQVGYPCMVKPLMSSSGHGQTLVRSREGLSQAWNSALTQGRAATRHQGKAEVIVEALAPLAHELTVLTVASCAGVATCTPIGQRQEDGDYRLSWQPADLNPDILQQARSMATRLVEAMTSLARQSGETGWGIYGVEIFVLRDGSLLFNEVAPRPHDTGMVTMISQRLSEFDLHARAILGIPVHQEDLTLGLPEGTCAVSRPILVRGQGPVSFQGLPQALDHPGTDLRIFSKPEVHGLRRMGVALALGPDLQTATKRAEAVVHDLKPRVGTGM</sequence>
<dbReference type="GO" id="GO:0016740">
    <property type="term" value="F:transferase activity"/>
    <property type="evidence" value="ECO:0007669"/>
    <property type="project" value="UniProtKB-KW"/>
</dbReference>
<comment type="pathway">
    <text evidence="5">Purine metabolism.</text>
</comment>
<feature type="domain" description="ATP-grasp" evidence="7">
    <location>
        <begin position="137"/>
        <end position="341"/>
    </location>
</feature>
<dbReference type="GO" id="GO:0016874">
    <property type="term" value="F:ligase activity"/>
    <property type="evidence" value="ECO:0007669"/>
    <property type="project" value="UniProtKB-KW"/>
</dbReference>
<dbReference type="Pfam" id="PF22660">
    <property type="entry name" value="RS_preATP-grasp-like"/>
    <property type="match status" value="1"/>
</dbReference>
<dbReference type="EMBL" id="JWMF01000007">
    <property type="protein sequence ID" value="KJY50410.1"/>
    <property type="molecule type" value="Genomic_DNA"/>
</dbReference>
<organism evidence="8 9">
    <name type="scientific">Bifidobacterium mellis</name>
    <dbReference type="NCBI Taxonomy" id="1293823"/>
    <lineage>
        <taxon>Bacteria</taxon>
        <taxon>Bacillati</taxon>
        <taxon>Actinomycetota</taxon>
        <taxon>Actinomycetes</taxon>
        <taxon>Bifidobacteriales</taxon>
        <taxon>Bifidobacteriaceae</taxon>
        <taxon>Bifidobacterium</taxon>
    </lineage>
</organism>
<evidence type="ECO:0000256" key="6">
    <source>
        <dbReference type="PROSITE-ProRule" id="PRU00409"/>
    </source>
</evidence>
<proteinExistence type="predicted"/>
<gene>
    <name evidence="8" type="ORF">JF70_11040</name>
</gene>
<dbReference type="PATRIC" id="fig|1684.5.peg.1160"/>
<dbReference type="InterPro" id="IPR054350">
    <property type="entry name" value="PurT/PurK_preATP-grasp"/>
</dbReference>
<dbReference type="Pfam" id="PF02222">
    <property type="entry name" value="ATP-grasp"/>
    <property type="match status" value="1"/>
</dbReference>
<dbReference type="Pfam" id="PF21244">
    <property type="entry name" value="PurT_C"/>
    <property type="match status" value="1"/>
</dbReference>
<dbReference type="PANTHER" id="PTHR43055">
    <property type="entry name" value="FORMATE-DEPENDENT PHOSPHORIBOSYLGLYCINAMIDE FORMYLTRANSFERASE"/>
    <property type="match status" value="1"/>
</dbReference>